<dbReference type="EMBL" id="ASPP01009659">
    <property type="protein sequence ID" value="ETO23854.1"/>
    <property type="molecule type" value="Genomic_DNA"/>
</dbReference>
<organism evidence="1 2">
    <name type="scientific">Reticulomyxa filosa</name>
    <dbReference type="NCBI Taxonomy" id="46433"/>
    <lineage>
        <taxon>Eukaryota</taxon>
        <taxon>Sar</taxon>
        <taxon>Rhizaria</taxon>
        <taxon>Retaria</taxon>
        <taxon>Foraminifera</taxon>
        <taxon>Monothalamids</taxon>
        <taxon>Reticulomyxidae</taxon>
        <taxon>Reticulomyxa</taxon>
    </lineage>
</organism>
<protein>
    <submittedName>
        <fullName evidence="1">Uncharacterized protein</fullName>
    </submittedName>
</protein>
<accession>X6NDL9</accession>
<dbReference type="Proteomes" id="UP000023152">
    <property type="component" value="Unassembled WGS sequence"/>
</dbReference>
<gene>
    <name evidence="1" type="ORF">RFI_13313</name>
</gene>
<evidence type="ECO:0000313" key="2">
    <source>
        <dbReference type="Proteomes" id="UP000023152"/>
    </source>
</evidence>
<proteinExistence type="predicted"/>
<comment type="caution">
    <text evidence="1">The sequence shown here is derived from an EMBL/GenBank/DDBJ whole genome shotgun (WGS) entry which is preliminary data.</text>
</comment>
<reference evidence="1 2" key="1">
    <citation type="journal article" date="2013" name="Curr. Biol.">
        <title>The Genome of the Foraminiferan Reticulomyxa filosa.</title>
        <authorList>
            <person name="Glockner G."/>
            <person name="Hulsmann N."/>
            <person name="Schleicher M."/>
            <person name="Noegel A.A."/>
            <person name="Eichinger L."/>
            <person name="Gallinger C."/>
            <person name="Pawlowski J."/>
            <person name="Sierra R."/>
            <person name="Euteneuer U."/>
            <person name="Pillet L."/>
            <person name="Moustafa A."/>
            <person name="Platzer M."/>
            <person name="Groth M."/>
            <person name="Szafranski K."/>
            <person name="Schliwa M."/>
        </authorList>
    </citation>
    <scope>NUCLEOTIDE SEQUENCE [LARGE SCALE GENOMIC DNA]</scope>
</reference>
<name>X6NDL9_RETFI</name>
<evidence type="ECO:0000313" key="1">
    <source>
        <dbReference type="EMBL" id="ETO23854.1"/>
    </source>
</evidence>
<sequence>MSLRIYDQKRDEHSKYRSKGKDSKVTFASIFTFKGQRGGMYSGRFGEKLQISVIYENGKHYKQEILGELYTNGSFTKGYQCDKMTKYYICKKDNAWNKPSVMYSDVTRHWNVMITLPQTDIKSGPKTFQRYGLCGALFVDEARDHEGKTVTQHVIRIHAPTSEKKWVEQCVVQFQINNKINLSCIKEITISNSEKTFFNWAKVRIKFSFFLSFF</sequence>
<keyword evidence="2" id="KW-1185">Reference proteome</keyword>
<dbReference type="AlphaFoldDB" id="X6NDL9"/>